<proteinExistence type="predicted"/>
<comment type="caution">
    <text evidence="1">The sequence shown here is derived from an EMBL/GenBank/DDBJ whole genome shotgun (WGS) entry which is preliminary data.</text>
</comment>
<accession>A0A498HD58</accession>
<sequence length="102" mass="11467">ESFDTTLEDTLDLLTQSTLQFQRSTSSIIQNHSIALTKLEILLSQMPYVPPIPFPGRFVKQKHDEPPIDVLEEIVLDIVFEALPQSSNSIECFSKSMSNSPC</sequence>
<protein>
    <submittedName>
        <fullName evidence="1">Uncharacterized protein</fullName>
    </submittedName>
</protein>
<dbReference type="Proteomes" id="UP000290289">
    <property type="component" value="Chromosome 17"/>
</dbReference>
<evidence type="ECO:0000313" key="1">
    <source>
        <dbReference type="EMBL" id="RXH67375.1"/>
    </source>
</evidence>
<name>A0A498HD58_MALDO</name>
<gene>
    <name evidence="1" type="ORF">DVH24_027522</name>
</gene>
<dbReference type="AlphaFoldDB" id="A0A498HD58"/>
<feature type="non-terminal residue" evidence="1">
    <location>
        <position position="1"/>
    </location>
</feature>
<evidence type="ECO:0000313" key="2">
    <source>
        <dbReference type="Proteomes" id="UP000290289"/>
    </source>
</evidence>
<reference evidence="1 2" key="1">
    <citation type="submission" date="2018-10" db="EMBL/GenBank/DDBJ databases">
        <title>A high-quality apple genome assembly.</title>
        <authorList>
            <person name="Hu J."/>
        </authorList>
    </citation>
    <scope>NUCLEOTIDE SEQUENCE [LARGE SCALE GENOMIC DNA]</scope>
    <source>
        <strain evidence="2">cv. HFTH1</strain>
        <tissue evidence="1">Young leaf</tissue>
    </source>
</reference>
<organism evidence="1 2">
    <name type="scientific">Malus domestica</name>
    <name type="common">Apple</name>
    <name type="synonym">Pyrus malus</name>
    <dbReference type="NCBI Taxonomy" id="3750"/>
    <lineage>
        <taxon>Eukaryota</taxon>
        <taxon>Viridiplantae</taxon>
        <taxon>Streptophyta</taxon>
        <taxon>Embryophyta</taxon>
        <taxon>Tracheophyta</taxon>
        <taxon>Spermatophyta</taxon>
        <taxon>Magnoliopsida</taxon>
        <taxon>eudicotyledons</taxon>
        <taxon>Gunneridae</taxon>
        <taxon>Pentapetalae</taxon>
        <taxon>rosids</taxon>
        <taxon>fabids</taxon>
        <taxon>Rosales</taxon>
        <taxon>Rosaceae</taxon>
        <taxon>Amygdaloideae</taxon>
        <taxon>Maleae</taxon>
        <taxon>Malus</taxon>
    </lineage>
</organism>
<keyword evidence="2" id="KW-1185">Reference proteome</keyword>
<dbReference type="EMBL" id="RDQH01000343">
    <property type="protein sequence ID" value="RXH67375.1"/>
    <property type="molecule type" value="Genomic_DNA"/>
</dbReference>